<dbReference type="Gene3D" id="3.40.1190.20">
    <property type="match status" value="1"/>
</dbReference>
<dbReference type="GO" id="GO:0042840">
    <property type="term" value="P:D-glucuronate catabolic process"/>
    <property type="evidence" value="ECO:0007669"/>
    <property type="project" value="TreeGrafter"/>
</dbReference>
<dbReference type="GO" id="GO:0008673">
    <property type="term" value="F:2-dehydro-3-deoxygluconokinase activity"/>
    <property type="evidence" value="ECO:0007669"/>
    <property type="project" value="TreeGrafter"/>
</dbReference>
<sequence>MHDFDVVGLGEALIEFNQTVPGEPMYRQGIGGDTSNVIIAAARAGARTAYLGRYGGNDDFGELLLQTWRNEGVDVSGMICDEQANNGLYFVQHTAEGHRFSYARHESAAARMRPADLQHGLVERSRYLHVSGISLAISTTACDTVFAAMERARSAGTRSCLDANLRARLWPMSRARAILREAIAQCDVFLPGLDDMALMTGMDQPDAILDWIRAVNDHAIVVLKMGSKGVILDDKLSRTPIAPRKVQAVDATGAGDCFAGNLLARACAGDDWLQACYYANAAAGLSTTGYGAVDPLPGPEQVRAFLDAAD</sequence>
<reference evidence="5 6" key="1">
    <citation type="submission" date="2017-05" db="EMBL/GenBank/DDBJ databases">
        <title>Complete and WGS of Bordetella genogroups.</title>
        <authorList>
            <person name="Spilker T."/>
            <person name="LiPuma J."/>
        </authorList>
    </citation>
    <scope>NUCLEOTIDE SEQUENCE [LARGE SCALE GENOMIC DNA]</scope>
    <source>
        <strain evidence="5 6">AU9919</strain>
    </source>
</reference>
<organism evidence="5 6">
    <name type="scientific">Bordetella genomosp. 4</name>
    <dbReference type="NCBI Taxonomy" id="463044"/>
    <lineage>
        <taxon>Bacteria</taxon>
        <taxon>Pseudomonadati</taxon>
        <taxon>Pseudomonadota</taxon>
        <taxon>Betaproteobacteria</taxon>
        <taxon>Burkholderiales</taxon>
        <taxon>Alcaligenaceae</taxon>
        <taxon>Bordetella</taxon>
    </lineage>
</organism>
<evidence type="ECO:0000313" key="5">
    <source>
        <dbReference type="EMBL" id="OZI59407.1"/>
    </source>
</evidence>
<dbReference type="AlphaFoldDB" id="A0A261UD24"/>
<dbReference type="InterPro" id="IPR011611">
    <property type="entry name" value="PfkB_dom"/>
</dbReference>
<dbReference type="GO" id="GO:0019698">
    <property type="term" value="P:D-galacturonate catabolic process"/>
    <property type="evidence" value="ECO:0007669"/>
    <property type="project" value="TreeGrafter"/>
</dbReference>
<proteinExistence type="inferred from homology"/>
<dbReference type="PANTHER" id="PTHR43085:SF15">
    <property type="entry name" value="2-DEHYDRO-3-DEOXYGLUCONOKINASE"/>
    <property type="match status" value="1"/>
</dbReference>
<comment type="caution">
    <text evidence="5">The sequence shown here is derived from an EMBL/GenBank/DDBJ whole genome shotgun (WGS) entry which is preliminary data.</text>
</comment>
<dbReference type="InterPro" id="IPR000595">
    <property type="entry name" value="cNMP-bd_dom"/>
</dbReference>
<dbReference type="GO" id="GO:0006974">
    <property type="term" value="P:DNA damage response"/>
    <property type="evidence" value="ECO:0007669"/>
    <property type="project" value="TreeGrafter"/>
</dbReference>
<evidence type="ECO:0000259" key="4">
    <source>
        <dbReference type="PROSITE" id="PS50042"/>
    </source>
</evidence>
<name>A0A261UD24_9BORD</name>
<evidence type="ECO:0000256" key="3">
    <source>
        <dbReference type="ARBA" id="ARBA00022777"/>
    </source>
</evidence>
<keyword evidence="2" id="KW-0808">Transferase</keyword>
<accession>A0A261UD24</accession>
<dbReference type="InterPro" id="IPR050306">
    <property type="entry name" value="PfkB_Carbo_kinase"/>
</dbReference>
<dbReference type="CDD" id="cd01166">
    <property type="entry name" value="KdgK"/>
    <property type="match status" value="1"/>
</dbReference>
<dbReference type="PANTHER" id="PTHR43085">
    <property type="entry name" value="HEXOKINASE FAMILY MEMBER"/>
    <property type="match status" value="1"/>
</dbReference>
<keyword evidence="3 5" id="KW-0418">Kinase</keyword>
<dbReference type="InterPro" id="IPR029056">
    <property type="entry name" value="Ribokinase-like"/>
</dbReference>
<comment type="similarity">
    <text evidence="1">Belongs to the carbohydrate kinase PfkB family.</text>
</comment>
<keyword evidence="6" id="KW-1185">Reference proteome</keyword>
<protein>
    <submittedName>
        <fullName evidence="5">2-dehydro-3-deoxygluconokinase</fullName>
    </submittedName>
</protein>
<feature type="domain" description="Cyclic nucleotide-binding" evidence="4">
    <location>
        <begin position="21"/>
        <end position="65"/>
    </location>
</feature>
<dbReference type="PROSITE" id="PS50042">
    <property type="entry name" value="CNMP_BINDING_3"/>
    <property type="match status" value="1"/>
</dbReference>
<dbReference type="GO" id="GO:0005829">
    <property type="term" value="C:cytosol"/>
    <property type="evidence" value="ECO:0007669"/>
    <property type="project" value="TreeGrafter"/>
</dbReference>
<evidence type="ECO:0000313" key="6">
    <source>
        <dbReference type="Proteomes" id="UP000216885"/>
    </source>
</evidence>
<dbReference type="Proteomes" id="UP000216885">
    <property type="component" value="Unassembled WGS sequence"/>
</dbReference>
<dbReference type="RefSeq" id="WP_094820160.1">
    <property type="nucleotide sequence ID" value="NZ_NEVO01000004.1"/>
</dbReference>
<gene>
    <name evidence="5" type="ORF">CAL20_04835</name>
</gene>
<evidence type="ECO:0000256" key="1">
    <source>
        <dbReference type="ARBA" id="ARBA00010688"/>
    </source>
</evidence>
<evidence type="ECO:0000256" key="2">
    <source>
        <dbReference type="ARBA" id="ARBA00022679"/>
    </source>
</evidence>
<dbReference type="SUPFAM" id="SSF53613">
    <property type="entry name" value="Ribokinase-like"/>
    <property type="match status" value="1"/>
</dbReference>
<dbReference type="Pfam" id="PF00294">
    <property type="entry name" value="PfkB"/>
    <property type="match status" value="1"/>
</dbReference>
<dbReference type="EMBL" id="NEVQ01000007">
    <property type="protein sequence ID" value="OZI59407.1"/>
    <property type="molecule type" value="Genomic_DNA"/>
</dbReference>
<dbReference type="OrthoDB" id="9795789at2"/>